<dbReference type="InterPro" id="IPR041692">
    <property type="entry name" value="HHH_9"/>
</dbReference>
<dbReference type="Pfam" id="PF12836">
    <property type="entry name" value="HHH_3"/>
    <property type="match status" value="1"/>
</dbReference>
<keyword evidence="4" id="KW-1185">Reference proteome</keyword>
<dbReference type="GO" id="GO:0006139">
    <property type="term" value="P:nucleobase-containing compound metabolic process"/>
    <property type="evidence" value="ECO:0007669"/>
    <property type="project" value="InterPro"/>
</dbReference>
<dbReference type="FunFam" id="2.40.50.140:FF:000051">
    <property type="entry name" value="RNA-binding transcriptional accessory protein"/>
    <property type="match status" value="1"/>
</dbReference>
<dbReference type="InterPro" id="IPR055179">
    <property type="entry name" value="Tex-like_central_region"/>
</dbReference>
<keyword evidence="3" id="KW-0689">Ribosomal protein</keyword>
<accession>A0A518CK23</accession>
<dbReference type="SUPFAM" id="SSF50249">
    <property type="entry name" value="Nucleic acid-binding proteins"/>
    <property type="match status" value="1"/>
</dbReference>
<dbReference type="KEGG" id="plon:Pla110_12840"/>
<feature type="compositionally biased region" description="Basic residues" evidence="1">
    <location>
        <begin position="770"/>
        <end position="786"/>
    </location>
</feature>
<dbReference type="FunFam" id="1.10.10.650:FF:000001">
    <property type="entry name" value="S1 RNA-binding domain 1"/>
    <property type="match status" value="1"/>
</dbReference>
<dbReference type="InterPro" id="IPR023323">
    <property type="entry name" value="Tex-like_dom_sf"/>
</dbReference>
<dbReference type="Gene3D" id="1.10.150.310">
    <property type="entry name" value="Tex RuvX-like domain-like"/>
    <property type="match status" value="1"/>
</dbReference>
<dbReference type="InterPro" id="IPR050437">
    <property type="entry name" value="Ribos_protein_bS1-like"/>
</dbReference>
<dbReference type="SMART" id="SM00316">
    <property type="entry name" value="S1"/>
    <property type="match status" value="1"/>
</dbReference>
<dbReference type="AlphaFoldDB" id="A0A518CK23"/>
<dbReference type="Gene3D" id="1.10.10.650">
    <property type="entry name" value="RuvA domain 2-like"/>
    <property type="match status" value="1"/>
</dbReference>
<gene>
    <name evidence="3" type="primary">rpsA_1</name>
    <name evidence="3" type="ORF">Pla110_12840</name>
</gene>
<evidence type="ECO:0000256" key="1">
    <source>
        <dbReference type="SAM" id="MobiDB-lite"/>
    </source>
</evidence>
<dbReference type="GO" id="GO:0005840">
    <property type="term" value="C:ribosome"/>
    <property type="evidence" value="ECO:0007669"/>
    <property type="project" value="UniProtKB-KW"/>
</dbReference>
<dbReference type="CDD" id="cd05685">
    <property type="entry name" value="S1_Tex"/>
    <property type="match status" value="1"/>
</dbReference>
<dbReference type="PANTHER" id="PTHR10724">
    <property type="entry name" value="30S RIBOSOMAL PROTEIN S1"/>
    <property type="match status" value="1"/>
</dbReference>
<dbReference type="GO" id="GO:0006412">
    <property type="term" value="P:translation"/>
    <property type="evidence" value="ECO:0007669"/>
    <property type="project" value="TreeGrafter"/>
</dbReference>
<dbReference type="PROSITE" id="PS50126">
    <property type="entry name" value="S1"/>
    <property type="match status" value="1"/>
</dbReference>
<dbReference type="RefSeq" id="WP_144994278.1">
    <property type="nucleotide sequence ID" value="NZ_CP036281.1"/>
</dbReference>
<dbReference type="Pfam" id="PF00575">
    <property type="entry name" value="S1"/>
    <property type="match status" value="1"/>
</dbReference>
<dbReference type="SUPFAM" id="SSF53098">
    <property type="entry name" value="Ribonuclease H-like"/>
    <property type="match status" value="1"/>
</dbReference>
<dbReference type="Gene3D" id="2.40.50.140">
    <property type="entry name" value="Nucleic acid-binding proteins"/>
    <property type="match status" value="1"/>
</dbReference>
<dbReference type="GO" id="GO:0005737">
    <property type="term" value="C:cytoplasm"/>
    <property type="evidence" value="ECO:0007669"/>
    <property type="project" value="UniProtKB-ARBA"/>
</dbReference>
<dbReference type="GO" id="GO:0003729">
    <property type="term" value="F:mRNA binding"/>
    <property type="evidence" value="ECO:0007669"/>
    <property type="project" value="TreeGrafter"/>
</dbReference>
<feature type="region of interest" description="Disordered" evidence="1">
    <location>
        <begin position="729"/>
        <end position="813"/>
    </location>
</feature>
<dbReference type="PANTHER" id="PTHR10724:SF10">
    <property type="entry name" value="S1 RNA-BINDING DOMAIN-CONTAINING PROTEIN 1"/>
    <property type="match status" value="1"/>
</dbReference>
<feature type="compositionally biased region" description="Basic residues" evidence="1">
    <location>
        <begin position="736"/>
        <end position="746"/>
    </location>
</feature>
<dbReference type="Gene3D" id="3.30.420.140">
    <property type="entry name" value="YqgF/RNase H-like domain"/>
    <property type="match status" value="1"/>
</dbReference>
<dbReference type="InterPro" id="IPR018974">
    <property type="entry name" value="Tex-like_N"/>
</dbReference>
<dbReference type="Pfam" id="PF22706">
    <property type="entry name" value="Tex_central_region"/>
    <property type="match status" value="1"/>
</dbReference>
<dbReference type="InterPro" id="IPR037027">
    <property type="entry name" value="YqgF/RNaseH-like_dom_sf"/>
</dbReference>
<dbReference type="SUPFAM" id="SSF47781">
    <property type="entry name" value="RuvA domain 2-like"/>
    <property type="match status" value="2"/>
</dbReference>
<dbReference type="FunFam" id="1.10.150.310:FF:000001">
    <property type="entry name" value="RNA-binding transcriptional accessory protein"/>
    <property type="match status" value="1"/>
</dbReference>
<dbReference type="InterPro" id="IPR023319">
    <property type="entry name" value="Tex-like_HTH_dom_sf"/>
</dbReference>
<dbReference type="InterPro" id="IPR003029">
    <property type="entry name" value="S1_domain"/>
</dbReference>
<dbReference type="OrthoDB" id="9804714at2"/>
<evidence type="ECO:0000259" key="2">
    <source>
        <dbReference type="PROSITE" id="PS50126"/>
    </source>
</evidence>
<name>A0A518CK23_9PLAN</name>
<evidence type="ECO:0000313" key="3">
    <source>
        <dbReference type="EMBL" id="QDU79573.1"/>
    </source>
</evidence>
<organism evidence="3 4">
    <name type="scientific">Polystyrenella longa</name>
    <dbReference type="NCBI Taxonomy" id="2528007"/>
    <lineage>
        <taxon>Bacteria</taxon>
        <taxon>Pseudomonadati</taxon>
        <taxon>Planctomycetota</taxon>
        <taxon>Planctomycetia</taxon>
        <taxon>Planctomycetales</taxon>
        <taxon>Planctomycetaceae</taxon>
        <taxon>Polystyrenella</taxon>
    </lineage>
</organism>
<proteinExistence type="predicted"/>
<dbReference type="SUPFAM" id="SSF158832">
    <property type="entry name" value="Tex N-terminal region-like"/>
    <property type="match status" value="1"/>
</dbReference>
<dbReference type="Gene3D" id="1.10.3500.10">
    <property type="entry name" value="Tex N-terminal region-like"/>
    <property type="match status" value="1"/>
</dbReference>
<dbReference type="FunFam" id="3.30.420.140:FF:000001">
    <property type="entry name" value="RNA-binding transcriptional accessory protein"/>
    <property type="match status" value="1"/>
</dbReference>
<dbReference type="InterPro" id="IPR032639">
    <property type="entry name" value="Tex_YqgF"/>
</dbReference>
<dbReference type="Proteomes" id="UP000317178">
    <property type="component" value="Chromosome"/>
</dbReference>
<dbReference type="InterPro" id="IPR044146">
    <property type="entry name" value="S1_Tex"/>
</dbReference>
<sequence>MVDSATPDFTRIAQTLDLKVEQVTRVTELLDEGNTVPFITRYRKEQTGNLDEQQIRAVAQAVNSARQLLERAETIVRLIDSQGKLTDELKKSIQQADSLKRLEDLYLPYRPKRRSRAAQARERGLEPLAELVRKQSEELTDLNAAAQAYVDPAQELPDLETVLQGVSDLLAEGISEQPDLRHSCRRIAWKTGEMVVTVIGEPSEKAQAFRDYFDYKELVSKIPAHRILAINRGEKSNFLRVKFNWDGESVLRQAREHLALDQHRFKEFMEGCLVDCITRLIHPSLEREVRRELTEKAEDHAVDVFAQNLRNLLLQPPVRGEKVLAVDPGFRTGCKLAVLDEHGNCLRHDVMYVTGSEEKRAANRDKLVEILNEHDVKLIAVGNGTACRETEELISEMISEKTPDVRYVIVNEAGASIYSTSNVAREEFPKEDATVRGTISIGRRLLDPLSELVKIDPQHIGVGMYQHDLSVRSLRDSLDEVVESCVNYVGVDLNTASFSLLRHVSGLNQLIARRMIEWREKNGPFNNRAQLREIAGLGEATFTQAAGFLKIPNGPEPLDQTWIHPESYGSASKVLAKVELDASSLSTTAEAVKERQEKLSQLSLDDLAGELATGLPTLKDIIENLCRPGRDPRQNMAGPIFKSGILNLSDLQEGMELRGTVLNVVDFGVFVDIGLKDSGLIHISQLGQQYIKSPHDVVAVGDVVRCWVMGIDQERRRVSLTLIDPAAPVAEPATKPKPRRRKKRPSKPKEGTPAPSTNSTAQKPTDKPKAAKSRAQRNTHKPKKPLPKLTEEVKSGQTPMRGFDELKSFWKDK</sequence>
<dbReference type="Pfam" id="PF17674">
    <property type="entry name" value="HHH_9"/>
    <property type="match status" value="1"/>
</dbReference>
<evidence type="ECO:0000313" key="4">
    <source>
        <dbReference type="Proteomes" id="UP000317178"/>
    </source>
</evidence>
<feature type="domain" description="S1 motif" evidence="2">
    <location>
        <begin position="654"/>
        <end position="723"/>
    </location>
</feature>
<dbReference type="EMBL" id="CP036281">
    <property type="protein sequence ID" value="QDU79573.1"/>
    <property type="molecule type" value="Genomic_DNA"/>
</dbReference>
<protein>
    <submittedName>
        <fullName evidence="3">30S ribosomal protein S1</fullName>
    </submittedName>
</protein>
<keyword evidence="3" id="KW-0687">Ribonucleoprotein</keyword>
<feature type="compositionally biased region" description="Basic and acidic residues" evidence="1">
    <location>
        <begin position="802"/>
        <end position="813"/>
    </location>
</feature>
<dbReference type="InterPro" id="IPR006641">
    <property type="entry name" value="YqgF/RNaseH-like_dom"/>
</dbReference>
<dbReference type="SMART" id="SM00732">
    <property type="entry name" value="YqgFc"/>
    <property type="match status" value="1"/>
</dbReference>
<feature type="compositionally biased region" description="Polar residues" evidence="1">
    <location>
        <begin position="754"/>
        <end position="763"/>
    </location>
</feature>
<dbReference type="Pfam" id="PF16921">
    <property type="entry name" value="Tex_YqgF"/>
    <property type="match status" value="1"/>
</dbReference>
<reference evidence="3 4" key="1">
    <citation type="submission" date="2019-02" db="EMBL/GenBank/DDBJ databases">
        <title>Deep-cultivation of Planctomycetes and their phenomic and genomic characterization uncovers novel biology.</title>
        <authorList>
            <person name="Wiegand S."/>
            <person name="Jogler M."/>
            <person name="Boedeker C."/>
            <person name="Pinto D."/>
            <person name="Vollmers J."/>
            <person name="Rivas-Marin E."/>
            <person name="Kohn T."/>
            <person name="Peeters S.H."/>
            <person name="Heuer A."/>
            <person name="Rast P."/>
            <person name="Oberbeckmann S."/>
            <person name="Bunk B."/>
            <person name="Jeske O."/>
            <person name="Meyerdierks A."/>
            <person name="Storesund J.E."/>
            <person name="Kallscheuer N."/>
            <person name="Luecker S."/>
            <person name="Lage O.M."/>
            <person name="Pohl T."/>
            <person name="Merkel B.J."/>
            <person name="Hornburger P."/>
            <person name="Mueller R.-W."/>
            <person name="Bruemmer F."/>
            <person name="Labrenz M."/>
            <person name="Spormann A.M."/>
            <person name="Op den Camp H."/>
            <person name="Overmann J."/>
            <person name="Amann R."/>
            <person name="Jetten M.S.M."/>
            <person name="Mascher T."/>
            <person name="Medema M.H."/>
            <person name="Devos D.P."/>
            <person name="Kaster A.-K."/>
            <person name="Ovreas L."/>
            <person name="Rohde M."/>
            <person name="Galperin M.Y."/>
            <person name="Jogler C."/>
        </authorList>
    </citation>
    <scope>NUCLEOTIDE SEQUENCE [LARGE SCALE GENOMIC DNA]</scope>
    <source>
        <strain evidence="3 4">Pla110</strain>
    </source>
</reference>
<dbReference type="InterPro" id="IPR012340">
    <property type="entry name" value="NA-bd_OB-fold"/>
</dbReference>
<dbReference type="InterPro" id="IPR012337">
    <property type="entry name" value="RNaseH-like_sf"/>
</dbReference>
<dbReference type="Pfam" id="PF09371">
    <property type="entry name" value="Tex_N"/>
    <property type="match status" value="1"/>
</dbReference>
<dbReference type="InterPro" id="IPR010994">
    <property type="entry name" value="RuvA_2-like"/>
</dbReference>
<dbReference type="GO" id="GO:0003735">
    <property type="term" value="F:structural constituent of ribosome"/>
    <property type="evidence" value="ECO:0007669"/>
    <property type="project" value="TreeGrafter"/>
</dbReference>